<keyword evidence="1" id="KW-0732">Signal</keyword>
<dbReference type="STRING" id="1742359.GCA_001439625_03865"/>
<reference evidence="3" key="1">
    <citation type="submission" date="2019-08" db="EMBL/GenBank/DDBJ databases">
        <authorList>
            <person name="Zheng X."/>
        </authorList>
    </citation>
    <scope>NUCLEOTIDE SEQUENCE [LARGE SCALE GENOMIC DNA]</scope>
    <source>
        <strain evidence="3">FJAT-25496</strain>
    </source>
</reference>
<organism evidence="2 3">
    <name type="scientific">Cytobacillus dafuensis</name>
    <name type="common">Bacillus dafuensis</name>
    <dbReference type="NCBI Taxonomy" id="1742359"/>
    <lineage>
        <taxon>Bacteria</taxon>
        <taxon>Bacillati</taxon>
        <taxon>Bacillota</taxon>
        <taxon>Bacilli</taxon>
        <taxon>Bacillales</taxon>
        <taxon>Bacillaceae</taxon>
        <taxon>Cytobacillus</taxon>
    </lineage>
</organism>
<name>A0A5B8Z2D1_CYTDA</name>
<sequence>MLQILMALILVSSASHYYTGILTSPTESDERLQDNEVFRMVKVRKENMKYKITGEVRLRKGEFFYVVEDGHDELIPATKKKVEPSFPNWSKFEMEVHIPNKKLPNNGTVILYFFEVNNENQRFHTLPIILERS</sequence>
<proteinExistence type="predicted"/>
<protein>
    <submittedName>
        <fullName evidence="2">Intracellular proteinase inhibitor</fullName>
    </submittedName>
</protein>
<dbReference type="AlphaFoldDB" id="A0A5B8Z2D1"/>
<gene>
    <name evidence="2" type="ORF">FSZ17_08035</name>
</gene>
<dbReference type="KEGG" id="bda:FSZ17_08035"/>
<dbReference type="OrthoDB" id="1357684at2"/>
<dbReference type="RefSeq" id="WP_057774307.1">
    <property type="nucleotide sequence ID" value="NZ_CP042593.1"/>
</dbReference>
<keyword evidence="3" id="KW-1185">Reference proteome</keyword>
<dbReference type="EMBL" id="CP042593">
    <property type="protein sequence ID" value="QED47200.1"/>
    <property type="molecule type" value="Genomic_DNA"/>
</dbReference>
<evidence type="ECO:0000313" key="3">
    <source>
        <dbReference type="Proteomes" id="UP000321555"/>
    </source>
</evidence>
<feature type="chain" id="PRO_5039421068" evidence="1">
    <location>
        <begin position="18"/>
        <end position="133"/>
    </location>
</feature>
<evidence type="ECO:0000313" key="2">
    <source>
        <dbReference type="EMBL" id="QED47200.1"/>
    </source>
</evidence>
<accession>A0A5B8Z2D1</accession>
<evidence type="ECO:0000256" key="1">
    <source>
        <dbReference type="SAM" id="SignalP"/>
    </source>
</evidence>
<feature type="signal peptide" evidence="1">
    <location>
        <begin position="1"/>
        <end position="17"/>
    </location>
</feature>
<dbReference type="Proteomes" id="UP000321555">
    <property type="component" value="Chromosome"/>
</dbReference>